<evidence type="ECO:0000256" key="4">
    <source>
        <dbReference type="ARBA" id="ARBA00022525"/>
    </source>
</evidence>
<dbReference type="Gene3D" id="2.150.10.10">
    <property type="entry name" value="Serralysin-like metalloprotease, C-terminal"/>
    <property type="match status" value="9"/>
</dbReference>
<dbReference type="InterPro" id="IPR024079">
    <property type="entry name" value="MetalloPept_cat_dom_sf"/>
</dbReference>
<keyword evidence="9" id="KW-0862">Zinc</keyword>
<keyword evidence="7" id="KW-0677">Repeat</keyword>
<reference evidence="12 13" key="1">
    <citation type="submission" date="2017-11" db="EMBL/GenBank/DDBJ databases">
        <title>Effect of PGPRs.</title>
        <authorList>
            <person name="Oliva R."/>
            <person name="Nong J."/>
            <person name="Roman V."/>
        </authorList>
    </citation>
    <scope>NUCLEOTIDE SEQUENCE [LARGE SCALE GENOMIC DNA]</scope>
    <source>
        <strain evidence="12">Inb918</strain>
    </source>
</reference>
<evidence type="ECO:0000313" key="12">
    <source>
        <dbReference type="EMBL" id="AZV28936.1"/>
    </source>
</evidence>
<evidence type="ECO:0000313" key="13">
    <source>
        <dbReference type="Proteomes" id="UP000282760"/>
    </source>
</evidence>
<evidence type="ECO:0000256" key="6">
    <source>
        <dbReference type="ARBA" id="ARBA00022723"/>
    </source>
</evidence>
<dbReference type="GO" id="GO:0004222">
    <property type="term" value="F:metalloendopeptidase activity"/>
    <property type="evidence" value="ECO:0007669"/>
    <property type="project" value="InterPro"/>
</dbReference>
<dbReference type="PROSITE" id="PS00330">
    <property type="entry name" value="HEMOLYSIN_CALCIUM"/>
    <property type="match status" value="4"/>
</dbReference>
<dbReference type="InterPro" id="IPR001818">
    <property type="entry name" value="Pept_M10_metallopeptidase"/>
</dbReference>
<dbReference type="EMBL" id="CP024646">
    <property type="protein sequence ID" value="AZV28936.1"/>
    <property type="molecule type" value="Genomic_DNA"/>
</dbReference>
<comment type="cofactor">
    <cofactor evidence="1">
        <name>Ca(2+)</name>
        <dbReference type="ChEBI" id="CHEBI:29108"/>
    </cofactor>
</comment>
<evidence type="ECO:0000256" key="2">
    <source>
        <dbReference type="ARBA" id="ARBA00004613"/>
    </source>
</evidence>
<dbReference type="GO" id="GO:0008270">
    <property type="term" value="F:zinc ion binding"/>
    <property type="evidence" value="ECO:0007669"/>
    <property type="project" value="InterPro"/>
</dbReference>
<dbReference type="PANTHER" id="PTHR38340">
    <property type="entry name" value="S-LAYER PROTEIN"/>
    <property type="match status" value="1"/>
</dbReference>
<evidence type="ECO:0000259" key="11">
    <source>
        <dbReference type="SMART" id="SM00235"/>
    </source>
</evidence>
<dbReference type="GO" id="GO:0006508">
    <property type="term" value="P:proteolysis"/>
    <property type="evidence" value="ECO:0007669"/>
    <property type="project" value="UniProtKB-KW"/>
</dbReference>
<dbReference type="InterPro" id="IPR011049">
    <property type="entry name" value="Serralysin-like_metalloprot_C"/>
</dbReference>
<dbReference type="SMART" id="SM00235">
    <property type="entry name" value="ZnMc"/>
    <property type="match status" value="1"/>
</dbReference>
<evidence type="ECO:0000256" key="7">
    <source>
        <dbReference type="ARBA" id="ARBA00022737"/>
    </source>
</evidence>
<keyword evidence="10" id="KW-0106">Calcium</keyword>
<dbReference type="GO" id="GO:0005509">
    <property type="term" value="F:calcium ion binding"/>
    <property type="evidence" value="ECO:0007669"/>
    <property type="project" value="InterPro"/>
</dbReference>
<evidence type="ECO:0000256" key="5">
    <source>
        <dbReference type="ARBA" id="ARBA00022670"/>
    </source>
</evidence>
<comment type="similarity">
    <text evidence="3">Belongs to the peptidase M10B family.</text>
</comment>
<proteinExistence type="inferred from homology"/>
<evidence type="ECO:0000256" key="9">
    <source>
        <dbReference type="ARBA" id="ARBA00022833"/>
    </source>
</evidence>
<dbReference type="InterPro" id="IPR013858">
    <property type="entry name" value="Peptidase_M10B_C"/>
</dbReference>
<dbReference type="PANTHER" id="PTHR38340:SF1">
    <property type="entry name" value="S-LAYER PROTEIN"/>
    <property type="match status" value="1"/>
</dbReference>
<protein>
    <submittedName>
        <fullName evidence="12">Calcium-binding protein</fullName>
    </submittedName>
</protein>
<sequence length="1433" mass="149291">MPTPSSYSPSLPASLTGVAIVDSLFSGTYWLGSNWNPGGPTNLSYSFMAPVTSYFVTNYSPDNEYNALYALTVSQQNAVIAALGAWSAVANINFTLTSDNLANVGDLRFGAYRLMDDKTAAWAYFPANSPVAGDVWIGPQTNDPNPSKGTYDYLTFVHEIGHALGLKHPFDTSNTNKTLLDPKLDDVHFTVMSYNSNYSYQPTTPMVLDILAIQSLYGANTAWQAGDNVYKWASDQSIFETIWDAGGNDTIDASNQLASVTINLNEGSYSSIGKAFADLTSNTLINDGLAIAYGAKIENAIGSNYNDVLIGNALNNVLNGAGGVDVMAGGAGNDTYILDNAAELALIYEENEPGRDLLTITYAAGAQSNLVDLNQANLVNVESVRVTGIGAFALQGNALDNKLFGNAGNDWLDGGAGIDTLTGGAGDDTYVVDNYGDVVVELAGEGRDKIMTTLNYGLGANIEDGQLIGDAALNLSGNELDNVLIGNAGNNVLNGGAGIDTMIGGAGNDTYNLDQAAELALIQENNEPGRDLLMINYAAGPSTNVVDLNQANLVNVESVRINGNGAFAMLGNALDNKLFGNAGNDWIDGGGGVDTLTGGAGDDTYVVDNYGDIVVELAGEGRDKVMTSIHYTLGANIEDGQLMGEAALNLTGNNLNNVLIGNAGNNLLNGGAGIDTMIGGAGNDTYNLDQAAELALVQEGDDPGRDLLSIYYDAAQNSVVDLNQSNLLNVESVRINSTGAFTLLGNALDNKLFGTADANYLDGGAGVDTLTGGAGDDTYVVDNIGDIVVELAGEGRDLVKSSISYTLGANLEDGQLLGSTAINLTGNEQNNVLTGNDGNNILSGGAGNDTLNGGAGIDTMIGGSGNDTYIIDRNEELALIRELDETGRDLLDIQFDASQNGWITLNQENLRNVESVRLTGNGAFSVFGNALDNKLFGNAYDNTLDGGAGIDTLTGGAGNDTYVIDNVGDIIVELANEGIDQVKTSISYTLGANLENAQLLGSAALNLTGNELDNVLIGNDGDNILNGGAGADTMQGGAGNDTYILDESIELSRVKEAADGGQDWVVIDFSTDRQTSFINLDTPYLKYVENLRINGAGEFTLWGNALDNKLFGNADYNVLNGGSGNDLLDGGAGADKMIGGEGDDIYIVDNAGDTVTELWEDGHDLIKTSVSYTLSNNIEDGTLLGNAAINLTGNALNNVLTGNDGNNVLDGGAGIDTMIGGAGNDTYYLDDSAELVWIQEGNDPGRDLLNIQYNAFENNVVDLNRDNLLNVESVKIIGGGNFNVSGNGLDNKLFGNDDANYLSGGAGNDQLDGGAGNDILLGGGGKDTLIGGAGSDQFVFSALNETGTGSLRDVINDFNSLEGDKIDLRMFDANLLQEGINAFSFIGSADFTGAGQLRFVDHVLSGNVSGNAGADFEIQLVGVNSFSANDLVA</sequence>
<dbReference type="InterPro" id="IPR006026">
    <property type="entry name" value="Peptidase_Metallo"/>
</dbReference>
<dbReference type="InterPro" id="IPR018511">
    <property type="entry name" value="Hemolysin-typ_Ca-bd_CS"/>
</dbReference>
<evidence type="ECO:0000256" key="1">
    <source>
        <dbReference type="ARBA" id="ARBA00001913"/>
    </source>
</evidence>
<dbReference type="SUPFAM" id="SSF55486">
    <property type="entry name" value="Metalloproteases ('zincins'), catalytic domain"/>
    <property type="match status" value="1"/>
</dbReference>
<name>A0A3T0JZU2_PSESX</name>
<accession>A0A3T0JZU2</accession>
<dbReference type="Pfam" id="PF00413">
    <property type="entry name" value="Peptidase_M10"/>
    <property type="match status" value="1"/>
</dbReference>
<dbReference type="PRINTS" id="PR00313">
    <property type="entry name" value="CABNDNGRPT"/>
</dbReference>
<dbReference type="Pfam" id="PF00353">
    <property type="entry name" value="HemolysinCabind"/>
    <property type="match status" value="12"/>
</dbReference>
<organism evidence="12 13">
    <name type="scientific">Pseudomonas syringae</name>
    <dbReference type="NCBI Taxonomy" id="317"/>
    <lineage>
        <taxon>Bacteria</taxon>
        <taxon>Pseudomonadati</taxon>
        <taxon>Pseudomonadota</taxon>
        <taxon>Gammaproteobacteria</taxon>
        <taxon>Pseudomonadales</taxon>
        <taxon>Pseudomonadaceae</taxon>
        <taxon>Pseudomonas</taxon>
    </lineage>
</organism>
<evidence type="ECO:0000256" key="3">
    <source>
        <dbReference type="ARBA" id="ARBA00009490"/>
    </source>
</evidence>
<gene>
    <name evidence="12" type="ORF">CT157_23880</name>
</gene>
<dbReference type="GO" id="GO:0031012">
    <property type="term" value="C:extracellular matrix"/>
    <property type="evidence" value="ECO:0007669"/>
    <property type="project" value="InterPro"/>
</dbReference>
<keyword evidence="5" id="KW-0645">Protease</keyword>
<dbReference type="SUPFAM" id="SSF51120">
    <property type="entry name" value="beta-Roll"/>
    <property type="match status" value="10"/>
</dbReference>
<dbReference type="InterPro" id="IPR050557">
    <property type="entry name" value="RTX_toxin/Mannuronan_C5-epim"/>
</dbReference>
<dbReference type="InterPro" id="IPR034033">
    <property type="entry name" value="Serralysin-like"/>
</dbReference>
<keyword evidence="6" id="KW-0479">Metal-binding</keyword>
<dbReference type="InterPro" id="IPR001343">
    <property type="entry name" value="Hemolysn_Ca-bd"/>
</dbReference>
<feature type="domain" description="Peptidase metallopeptidase" evidence="11">
    <location>
        <begin position="41"/>
        <end position="219"/>
    </location>
</feature>
<keyword evidence="8" id="KW-0378">Hydrolase</keyword>
<dbReference type="Proteomes" id="UP000282760">
    <property type="component" value="Chromosome"/>
</dbReference>
<comment type="subcellular location">
    <subcellularLocation>
        <location evidence="2">Secreted</location>
    </subcellularLocation>
</comment>
<dbReference type="Pfam" id="PF08548">
    <property type="entry name" value="Peptidase_M10_C"/>
    <property type="match status" value="2"/>
</dbReference>
<dbReference type="GO" id="GO:0005615">
    <property type="term" value="C:extracellular space"/>
    <property type="evidence" value="ECO:0007669"/>
    <property type="project" value="InterPro"/>
</dbReference>
<dbReference type="Gene3D" id="3.40.390.10">
    <property type="entry name" value="Collagenase (Catalytic Domain)"/>
    <property type="match status" value="1"/>
</dbReference>
<dbReference type="CDD" id="cd04277">
    <property type="entry name" value="ZnMc_serralysin_like"/>
    <property type="match status" value="1"/>
</dbReference>
<evidence type="ECO:0000256" key="8">
    <source>
        <dbReference type="ARBA" id="ARBA00022801"/>
    </source>
</evidence>
<keyword evidence="4" id="KW-0964">Secreted</keyword>
<evidence type="ECO:0000256" key="10">
    <source>
        <dbReference type="ARBA" id="ARBA00022837"/>
    </source>
</evidence>